<dbReference type="WBParaSite" id="Smp_242890.2">
    <property type="protein sequence ID" value="Smp_242890.2"/>
    <property type="gene ID" value="Smp_242890"/>
</dbReference>
<dbReference type="PANTHER" id="PTHR12879">
    <property type="entry name" value="SPHINGOLIPID DELTA 4 DESATURASE/C-4 HYDROXYLASE PROTEIN DES2"/>
    <property type="match status" value="1"/>
</dbReference>
<accession>A0A5K4F068</accession>
<protein>
    <submittedName>
        <fullName evidence="3">FA_desaturase domain-containing protein</fullName>
    </submittedName>
</protein>
<dbReference type="AlphaFoldDB" id="A0A5K4F068"/>
<evidence type="ECO:0000313" key="3">
    <source>
        <dbReference type="WBParaSite" id="Smp_242890.2"/>
    </source>
</evidence>
<dbReference type="ExpressionAtlas" id="A0A5K4F068">
    <property type="expression patterns" value="baseline"/>
</dbReference>
<evidence type="ECO:0000259" key="2">
    <source>
        <dbReference type="Pfam" id="PF00487"/>
    </source>
</evidence>
<keyword evidence="1" id="KW-0812">Transmembrane</keyword>
<feature type="domain" description="Fatty acid desaturase" evidence="2">
    <location>
        <begin position="30"/>
        <end position="244"/>
    </location>
</feature>
<dbReference type="FunCoup" id="A0A5K4F068">
    <property type="interactions" value="962"/>
</dbReference>
<reference evidence="3" key="1">
    <citation type="submission" date="2019-11" db="UniProtKB">
        <authorList>
            <consortium name="WormBaseParasite"/>
        </authorList>
    </citation>
    <scope>IDENTIFICATION</scope>
    <source>
        <strain evidence="3">Puerto Rican</strain>
    </source>
</reference>
<dbReference type="STRING" id="6183.A0A5K4F068"/>
<dbReference type="GO" id="GO:0042284">
    <property type="term" value="F:sphingolipid delta-4 desaturase activity"/>
    <property type="evidence" value="ECO:0007669"/>
    <property type="project" value="TreeGrafter"/>
</dbReference>
<dbReference type="PANTHER" id="PTHR12879:SF8">
    <property type="entry name" value="SPHINGOLIPID DELTA(4)-DESATURASE DES1"/>
    <property type="match status" value="1"/>
</dbReference>
<proteinExistence type="predicted"/>
<dbReference type="Pfam" id="PF00487">
    <property type="entry name" value="FA_desaturase"/>
    <property type="match status" value="1"/>
</dbReference>
<dbReference type="GO" id="GO:0016020">
    <property type="term" value="C:membrane"/>
    <property type="evidence" value="ECO:0007669"/>
    <property type="project" value="GOC"/>
</dbReference>
<dbReference type="GO" id="GO:0046513">
    <property type="term" value="P:ceramide biosynthetic process"/>
    <property type="evidence" value="ECO:0007669"/>
    <property type="project" value="TreeGrafter"/>
</dbReference>
<dbReference type="InterPro" id="IPR005804">
    <property type="entry name" value="FA_desaturase_dom"/>
</dbReference>
<feature type="transmembrane region" description="Helical" evidence="1">
    <location>
        <begin position="119"/>
        <end position="138"/>
    </location>
</feature>
<feature type="transmembrane region" description="Helical" evidence="1">
    <location>
        <begin position="73"/>
        <end position="90"/>
    </location>
</feature>
<keyword evidence="1" id="KW-0472">Membrane</keyword>
<feature type="transmembrane region" description="Helical" evidence="1">
    <location>
        <begin position="7"/>
        <end position="27"/>
    </location>
</feature>
<dbReference type="InParanoid" id="A0A5K4F068"/>
<feature type="transmembrane region" description="Helical" evidence="1">
    <location>
        <begin position="150"/>
        <end position="170"/>
    </location>
</feature>
<organism evidence="3">
    <name type="scientific">Schistosoma mansoni</name>
    <name type="common">Blood fluke</name>
    <dbReference type="NCBI Taxonomy" id="6183"/>
    <lineage>
        <taxon>Eukaryota</taxon>
        <taxon>Metazoa</taxon>
        <taxon>Spiralia</taxon>
        <taxon>Lophotrochozoa</taxon>
        <taxon>Platyhelminthes</taxon>
        <taxon>Trematoda</taxon>
        <taxon>Digenea</taxon>
        <taxon>Strigeidida</taxon>
        <taxon>Schistosomatoidea</taxon>
        <taxon>Schistosomatidae</taxon>
        <taxon>Schistosoma</taxon>
    </lineage>
</organism>
<keyword evidence="1" id="KW-1133">Transmembrane helix</keyword>
<evidence type="ECO:0000256" key="1">
    <source>
        <dbReference type="SAM" id="Phobius"/>
    </source>
</evidence>
<sequence length="312" mass="36616">MGPDIKLAYFSSFEVFLQFIVALWISIYQPSWLLWLFLTYTISGTINHSLGCAIHEVGHNLVFGHKYGKANRLYSIFINLPMGLPIAISYRKYHQAHHRWLGHEDGDADMPLLFEVKLFTHPISRFIWLIIHPIFYAFRPFIKHPLPLTLWEIINFIIQITFDIIIWYYFVLGLGLHPLSGHFISEHYLFADQQATHSYYGIGNYLMYNLGYHVEHHDFPYIAYTKLPKLKMIANEYYEQLPYHKSLCKVLWDFVFAPNNGPQAHCVTSQDLSKPEIYKNQYLSSNLMKCTESTLRTSKSGQSKKPEIKKKE</sequence>
<name>A0A5K4F068_SCHMA</name>